<gene>
    <name evidence="2" type="ORF">AVEN_249161_1</name>
</gene>
<accession>A0A4Y2D5Q7</accession>
<keyword evidence="3" id="KW-1185">Reference proteome</keyword>
<organism evidence="2 3">
    <name type="scientific">Araneus ventricosus</name>
    <name type="common">Orbweaver spider</name>
    <name type="synonym">Epeira ventricosa</name>
    <dbReference type="NCBI Taxonomy" id="182803"/>
    <lineage>
        <taxon>Eukaryota</taxon>
        <taxon>Metazoa</taxon>
        <taxon>Ecdysozoa</taxon>
        <taxon>Arthropoda</taxon>
        <taxon>Chelicerata</taxon>
        <taxon>Arachnida</taxon>
        <taxon>Araneae</taxon>
        <taxon>Araneomorphae</taxon>
        <taxon>Entelegynae</taxon>
        <taxon>Araneoidea</taxon>
        <taxon>Araneidae</taxon>
        <taxon>Araneus</taxon>
    </lineage>
</organism>
<protein>
    <submittedName>
        <fullName evidence="2">Uncharacterized protein</fullName>
    </submittedName>
</protein>
<name>A0A4Y2D5Q7_ARAVE</name>
<evidence type="ECO:0000313" key="3">
    <source>
        <dbReference type="Proteomes" id="UP000499080"/>
    </source>
</evidence>
<reference evidence="2 3" key="1">
    <citation type="journal article" date="2019" name="Sci. Rep.">
        <title>Orb-weaving spider Araneus ventricosus genome elucidates the spidroin gene catalogue.</title>
        <authorList>
            <person name="Kono N."/>
            <person name="Nakamura H."/>
            <person name="Ohtoshi R."/>
            <person name="Moran D.A.P."/>
            <person name="Shinohara A."/>
            <person name="Yoshida Y."/>
            <person name="Fujiwara M."/>
            <person name="Mori M."/>
            <person name="Tomita M."/>
            <person name="Arakawa K."/>
        </authorList>
    </citation>
    <scope>NUCLEOTIDE SEQUENCE [LARGE SCALE GENOMIC DNA]</scope>
</reference>
<evidence type="ECO:0000256" key="1">
    <source>
        <dbReference type="SAM" id="MobiDB-lite"/>
    </source>
</evidence>
<dbReference type="EMBL" id="BGPR01000299">
    <property type="protein sequence ID" value="GBM11426.1"/>
    <property type="molecule type" value="Genomic_DNA"/>
</dbReference>
<proteinExistence type="predicted"/>
<comment type="caution">
    <text evidence="2">The sequence shown here is derived from an EMBL/GenBank/DDBJ whole genome shotgun (WGS) entry which is preliminary data.</text>
</comment>
<feature type="region of interest" description="Disordered" evidence="1">
    <location>
        <begin position="73"/>
        <end position="93"/>
    </location>
</feature>
<dbReference type="Proteomes" id="UP000499080">
    <property type="component" value="Unassembled WGS sequence"/>
</dbReference>
<sequence>MKLSSNRSVFWNYKAGHSRSGRLKRIAPRRTCFQPINLGGSFSAPCKRYNRSLQPTVTVNLSSTVTQRPPLLYSQENPHTYPAASHLCTRGAP</sequence>
<evidence type="ECO:0000313" key="2">
    <source>
        <dbReference type="EMBL" id="GBM11426.1"/>
    </source>
</evidence>
<dbReference type="AlphaFoldDB" id="A0A4Y2D5Q7"/>